<dbReference type="InterPro" id="IPR036271">
    <property type="entry name" value="Tet_transcr_reg_TetR-rel_C_sf"/>
</dbReference>
<gene>
    <name evidence="6" type="ORF">AWM70_21150</name>
</gene>
<evidence type="ECO:0000256" key="4">
    <source>
        <dbReference type="PROSITE-ProRule" id="PRU00335"/>
    </source>
</evidence>
<organism evidence="6 7">
    <name type="scientific">Paenibacillus yonginensis</name>
    <dbReference type="NCBI Taxonomy" id="1462996"/>
    <lineage>
        <taxon>Bacteria</taxon>
        <taxon>Bacillati</taxon>
        <taxon>Bacillota</taxon>
        <taxon>Bacilli</taxon>
        <taxon>Bacillales</taxon>
        <taxon>Paenibacillaceae</taxon>
        <taxon>Paenibacillus</taxon>
    </lineage>
</organism>
<evidence type="ECO:0000313" key="7">
    <source>
        <dbReference type="Proteomes" id="UP000092573"/>
    </source>
</evidence>
<dbReference type="SUPFAM" id="SSF48498">
    <property type="entry name" value="Tetracyclin repressor-like, C-terminal domain"/>
    <property type="match status" value="1"/>
</dbReference>
<sequence>MNKKAATLTKTDILDAAETALRKYGPDKTSVTDVAKLLGVSHGTLYRHYESKAALKEAVTERWLDQMISQPLLQLSQDRAQVVYIPDLLKAYIQRLFQMKREFSLHDSEMFKMYAEVTEAAVDLIAEHISQICGHLAAIVQAGIDKGQIRPGEPDKLARALFHATARFHHPAHAYEWKEPGIDNDFEQVWGLLAEGFKR</sequence>
<evidence type="ECO:0000256" key="1">
    <source>
        <dbReference type="ARBA" id="ARBA00023015"/>
    </source>
</evidence>
<keyword evidence="2 4" id="KW-0238">DNA-binding</keyword>
<evidence type="ECO:0000259" key="5">
    <source>
        <dbReference type="PROSITE" id="PS50977"/>
    </source>
</evidence>
<evidence type="ECO:0000256" key="3">
    <source>
        <dbReference type="ARBA" id="ARBA00023163"/>
    </source>
</evidence>
<dbReference type="InterPro" id="IPR041478">
    <property type="entry name" value="TetR_C_27"/>
</dbReference>
<dbReference type="AlphaFoldDB" id="A0A1B1N5R7"/>
<accession>A0A1B1N5R7</accession>
<dbReference type="KEGG" id="pyg:AWM70_21150"/>
<dbReference type="Pfam" id="PF00440">
    <property type="entry name" value="TetR_N"/>
    <property type="match status" value="1"/>
</dbReference>
<dbReference type="RefSeq" id="WP_068699770.1">
    <property type="nucleotide sequence ID" value="NZ_CP014167.1"/>
</dbReference>
<evidence type="ECO:0000256" key="2">
    <source>
        <dbReference type="ARBA" id="ARBA00023125"/>
    </source>
</evidence>
<dbReference type="Pfam" id="PF17935">
    <property type="entry name" value="TetR_C_27"/>
    <property type="match status" value="1"/>
</dbReference>
<dbReference type="PANTHER" id="PTHR30055">
    <property type="entry name" value="HTH-TYPE TRANSCRIPTIONAL REGULATOR RUTR"/>
    <property type="match status" value="1"/>
</dbReference>
<keyword evidence="1" id="KW-0805">Transcription regulation</keyword>
<proteinExistence type="predicted"/>
<feature type="domain" description="HTH tetR-type" evidence="5">
    <location>
        <begin position="7"/>
        <end position="67"/>
    </location>
</feature>
<keyword evidence="7" id="KW-1185">Reference proteome</keyword>
<dbReference type="STRING" id="1462996.AWM70_21150"/>
<dbReference type="InterPro" id="IPR050109">
    <property type="entry name" value="HTH-type_TetR-like_transc_reg"/>
</dbReference>
<dbReference type="PROSITE" id="PS50977">
    <property type="entry name" value="HTH_TETR_2"/>
    <property type="match status" value="1"/>
</dbReference>
<dbReference type="PANTHER" id="PTHR30055:SF151">
    <property type="entry name" value="TRANSCRIPTIONAL REGULATORY PROTEIN"/>
    <property type="match status" value="1"/>
</dbReference>
<dbReference type="GO" id="GO:0003700">
    <property type="term" value="F:DNA-binding transcription factor activity"/>
    <property type="evidence" value="ECO:0007669"/>
    <property type="project" value="TreeGrafter"/>
</dbReference>
<dbReference type="GO" id="GO:0000976">
    <property type="term" value="F:transcription cis-regulatory region binding"/>
    <property type="evidence" value="ECO:0007669"/>
    <property type="project" value="TreeGrafter"/>
</dbReference>
<dbReference type="InterPro" id="IPR009057">
    <property type="entry name" value="Homeodomain-like_sf"/>
</dbReference>
<keyword evidence="3" id="KW-0804">Transcription</keyword>
<dbReference type="EMBL" id="CP014167">
    <property type="protein sequence ID" value="ANS76780.1"/>
    <property type="molecule type" value="Genomic_DNA"/>
</dbReference>
<name>A0A1B1N5R7_9BACL</name>
<dbReference type="Proteomes" id="UP000092573">
    <property type="component" value="Chromosome"/>
</dbReference>
<feature type="DNA-binding region" description="H-T-H motif" evidence="4">
    <location>
        <begin position="30"/>
        <end position="49"/>
    </location>
</feature>
<dbReference type="OrthoDB" id="9809772at2"/>
<dbReference type="PRINTS" id="PR00455">
    <property type="entry name" value="HTHTETR"/>
</dbReference>
<dbReference type="Gene3D" id="1.10.357.10">
    <property type="entry name" value="Tetracycline Repressor, domain 2"/>
    <property type="match status" value="1"/>
</dbReference>
<dbReference type="InterPro" id="IPR001647">
    <property type="entry name" value="HTH_TetR"/>
</dbReference>
<reference evidence="6 7" key="1">
    <citation type="submission" date="2016-01" db="EMBL/GenBank/DDBJ databases">
        <title>Complete Genome Sequence of Paenibacillus yonginensis DCY84, a novel Plant Growth-Promoting Bacteria with Elicitation of Induced Systemic Resistance.</title>
        <authorList>
            <person name="Kim Y.J."/>
            <person name="Yang D.C."/>
            <person name="Sukweenadhi J."/>
        </authorList>
    </citation>
    <scope>NUCLEOTIDE SEQUENCE [LARGE SCALE GENOMIC DNA]</scope>
    <source>
        <strain evidence="6 7">DCY84</strain>
    </source>
</reference>
<evidence type="ECO:0000313" key="6">
    <source>
        <dbReference type="EMBL" id="ANS76780.1"/>
    </source>
</evidence>
<protein>
    <submittedName>
        <fullName evidence="6">TetR family transcriptional regulator</fullName>
    </submittedName>
</protein>
<dbReference type="SUPFAM" id="SSF46689">
    <property type="entry name" value="Homeodomain-like"/>
    <property type="match status" value="1"/>
</dbReference>